<proteinExistence type="predicted"/>
<feature type="region of interest" description="Disordered" evidence="1">
    <location>
        <begin position="275"/>
        <end position="313"/>
    </location>
</feature>
<reference evidence="2" key="1">
    <citation type="submission" date="2024-05" db="EMBL/GenBank/DDBJ databases">
        <authorList>
            <person name="Badawy S."/>
            <person name="Skurnik M."/>
        </authorList>
    </citation>
    <scope>NUCLEOTIDE SEQUENCE</scope>
</reference>
<organism evidence="2">
    <name type="scientific">Escherichia phage fEgEco12</name>
    <dbReference type="NCBI Taxonomy" id="3158837"/>
    <lineage>
        <taxon>Viruses</taxon>
        <taxon>Duplodnaviria</taxon>
        <taxon>Heunggongvirae</taxon>
        <taxon>Uroviricota</taxon>
        <taxon>Caudoviricetes</taxon>
    </lineage>
</organism>
<accession>A0AAU7PGP3</accession>
<feature type="region of interest" description="Disordered" evidence="1">
    <location>
        <begin position="40"/>
        <end position="65"/>
    </location>
</feature>
<evidence type="ECO:0000256" key="1">
    <source>
        <dbReference type="SAM" id="MobiDB-lite"/>
    </source>
</evidence>
<evidence type="ECO:0000313" key="2">
    <source>
        <dbReference type="EMBL" id="XBS49387.1"/>
    </source>
</evidence>
<sequence>MAKKINEAQVKIDIAGLESEDLETLSRMLALAGQAERQASPVAAPVPSMGSMTPSLPPIAPLDMDSIGAGAEEEVGGSMDGAIDAPVEDPLEVAADSLSAEAGDFGGDSEEVSMDAEFEEPGVADEEEFSLDLSGQPQLESVEEEEEEEIIEEEFDFSRMLSLAGLQDEPEDEYSVEGNPYTEVKVEENTFLPDLTISEDEEQGDSTDFGPYNTEADAVRDGQAKTNGVEGDHFVVITKGNKFYWRRVVDEDVDNRPEPEYYDNDGNENRVHKFEPKFPGTALGDNPLNVNESDESVEGNEELEDESDEEVEDIFESLQKKYQQFLGDK</sequence>
<feature type="region of interest" description="Disordered" evidence="1">
    <location>
        <begin position="118"/>
        <end position="148"/>
    </location>
</feature>
<feature type="compositionally biased region" description="Acidic residues" evidence="1">
    <location>
        <begin position="118"/>
        <end position="130"/>
    </location>
</feature>
<name>A0AAU7PGP3_9CAUD</name>
<feature type="region of interest" description="Disordered" evidence="1">
    <location>
        <begin position="195"/>
        <end position="215"/>
    </location>
</feature>
<dbReference type="EMBL" id="PP777464">
    <property type="protein sequence ID" value="XBS49387.1"/>
    <property type="molecule type" value="Genomic_DNA"/>
</dbReference>
<feature type="compositionally biased region" description="Acidic residues" evidence="1">
    <location>
        <begin position="292"/>
        <end position="313"/>
    </location>
</feature>
<protein>
    <submittedName>
        <fullName evidence="2">Virion structural protein</fullName>
    </submittedName>
</protein>